<dbReference type="EMBL" id="JAXUIC010000003">
    <property type="protein sequence ID" value="KAK4597986.1"/>
    <property type="molecule type" value="Genomic_DNA"/>
</dbReference>
<protein>
    <submittedName>
        <fullName evidence="1">Uncharacterized protein</fullName>
    </submittedName>
</protein>
<name>A0AAN7J4T4_QUERU</name>
<accession>A0AAN7J4T4</accession>
<reference evidence="1 2" key="1">
    <citation type="journal article" date="2023" name="G3 (Bethesda)">
        <title>A haplotype-resolved chromosome-scale genome for Quercus rubra L. provides insights into the genetics of adaptive traits for red oak species.</title>
        <authorList>
            <person name="Kapoor B."/>
            <person name="Jenkins J."/>
            <person name="Schmutz J."/>
            <person name="Zhebentyayeva T."/>
            <person name="Kuelheim C."/>
            <person name="Coggeshall M."/>
            <person name="Heim C."/>
            <person name="Lasky J.R."/>
            <person name="Leites L."/>
            <person name="Islam-Faridi N."/>
            <person name="Romero-Severson J."/>
            <person name="DeLeo V.L."/>
            <person name="Lucas S.M."/>
            <person name="Lazic D."/>
            <person name="Gailing O."/>
            <person name="Carlson J."/>
            <person name="Staton M."/>
        </authorList>
    </citation>
    <scope>NUCLEOTIDE SEQUENCE [LARGE SCALE GENOMIC DNA]</scope>
    <source>
        <strain evidence="1">Pseudo-F2</strain>
    </source>
</reference>
<sequence length="94" mass="10624">MGDENHHKLFSITVIGDHTPLLDAVADNPQGIELSLKESAGVDSIIKSVNLDGKIFKLQFFDVSKQEQFKFIWCKLKPYASIVRNTCLCHATYR</sequence>
<dbReference type="AlphaFoldDB" id="A0AAN7J4T4"/>
<gene>
    <name evidence="1" type="ORF">RGQ29_015483</name>
</gene>
<evidence type="ECO:0000313" key="2">
    <source>
        <dbReference type="Proteomes" id="UP001324115"/>
    </source>
</evidence>
<keyword evidence="2" id="KW-1185">Reference proteome</keyword>
<organism evidence="1 2">
    <name type="scientific">Quercus rubra</name>
    <name type="common">Northern red oak</name>
    <name type="synonym">Quercus borealis</name>
    <dbReference type="NCBI Taxonomy" id="3512"/>
    <lineage>
        <taxon>Eukaryota</taxon>
        <taxon>Viridiplantae</taxon>
        <taxon>Streptophyta</taxon>
        <taxon>Embryophyta</taxon>
        <taxon>Tracheophyta</taxon>
        <taxon>Spermatophyta</taxon>
        <taxon>Magnoliopsida</taxon>
        <taxon>eudicotyledons</taxon>
        <taxon>Gunneridae</taxon>
        <taxon>Pentapetalae</taxon>
        <taxon>rosids</taxon>
        <taxon>fabids</taxon>
        <taxon>Fagales</taxon>
        <taxon>Fagaceae</taxon>
        <taxon>Quercus</taxon>
    </lineage>
</organism>
<dbReference type="InterPro" id="IPR027417">
    <property type="entry name" value="P-loop_NTPase"/>
</dbReference>
<proteinExistence type="predicted"/>
<evidence type="ECO:0000313" key="1">
    <source>
        <dbReference type="EMBL" id="KAK4597986.1"/>
    </source>
</evidence>
<dbReference type="SUPFAM" id="SSF52540">
    <property type="entry name" value="P-loop containing nucleoside triphosphate hydrolases"/>
    <property type="match status" value="1"/>
</dbReference>
<comment type="caution">
    <text evidence="1">The sequence shown here is derived from an EMBL/GenBank/DDBJ whole genome shotgun (WGS) entry which is preliminary data.</text>
</comment>
<dbReference type="Proteomes" id="UP001324115">
    <property type="component" value="Unassembled WGS sequence"/>
</dbReference>